<keyword evidence="2" id="KW-1185">Reference proteome</keyword>
<dbReference type="HOGENOM" id="CLU_587579_0_0_7"/>
<accession>K0N6F7</accession>
<name>K0N6F7_DESTT</name>
<protein>
    <submittedName>
        <fullName evidence="1">Conserved uncharacterized protein</fullName>
    </submittedName>
</protein>
<dbReference type="AlphaFoldDB" id="K0N6F7"/>
<dbReference type="EMBL" id="FO203503">
    <property type="protein sequence ID" value="CCK79569.1"/>
    <property type="molecule type" value="Genomic_DNA"/>
</dbReference>
<evidence type="ECO:0000313" key="1">
    <source>
        <dbReference type="EMBL" id="CCK79569.1"/>
    </source>
</evidence>
<dbReference type="Proteomes" id="UP000007347">
    <property type="component" value="Chromosome"/>
</dbReference>
<dbReference type="STRING" id="651182.TOL2_C14060"/>
<dbReference type="KEGG" id="dto:TOL2_C14060"/>
<dbReference type="Gene3D" id="2.60.40.10">
    <property type="entry name" value="Immunoglobulins"/>
    <property type="match status" value="1"/>
</dbReference>
<dbReference type="InterPro" id="IPR013783">
    <property type="entry name" value="Ig-like_fold"/>
</dbReference>
<evidence type="ECO:0000313" key="2">
    <source>
        <dbReference type="Proteomes" id="UP000007347"/>
    </source>
</evidence>
<organism evidence="1 2">
    <name type="scientific">Desulfobacula toluolica (strain DSM 7467 / Tol2)</name>
    <dbReference type="NCBI Taxonomy" id="651182"/>
    <lineage>
        <taxon>Bacteria</taxon>
        <taxon>Pseudomonadati</taxon>
        <taxon>Thermodesulfobacteriota</taxon>
        <taxon>Desulfobacteria</taxon>
        <taxon>Desulfobacterales</taxon>
        <taxon>Desulfobacteraceae</taxon>
        <taxon>Desulfobacula</taxon>
    </lineage>
</organism>
<sequence>MLFYSIIMKKQIKLYTIILAMVFLGVHGASLAESSENKETFLDVINQIRTAPFSYALSLGYDSEFLVKSGILPETQFEPYAADDFLTAIAADDNGLMTGEETLASKKKPVHLLTAETGGVVSFLNFMSLDTAFKIVIDYLFRKELDTNKFHHILSNAYSYAGIAISPGRVGGLGNAWFVAIRLGSSELVSEMQMLNLINQVRSDPWKILDYSELNSAEVFNENQSVLYLFTNNYQPLFFDASLRAASGAHSFYVFHGAYPEPSGDTPLERAAFHGYEGGFVQESALIVNFLKEEEGGASVDTLFSSLIRNELKIWPLGSAVFLKDFQDAGSSISFGVGADIDVSVLSFVAGKKISDNEQISRIYGVLFSDNDGNGLYSPGEELIQQTVKVYAEEMQAVKNVITDNAGHFSMTLDSNKQYSFKATIEDVPVTQEIFITSDQFVKLVYSPPSL</sequence>
<reference evidence="1 2" key="1">
    <citation type="journal article" date="2013" name="Environ. Microbiol.">
        <title>Complete genome, catabolic sub-proteomes and key-metabolites of Desulfobacula toluolica Tol2, a marine, aromatic compound-degrading, sulfate-reducing bacterium.</title>
        <authorList>
            <person name="Wohlbrand L."/>
            <person name="Jacob J.H."/>
            <person name="Kube M."/>
            <person name="Mussmann M."/>
            <person name="Jarling R."/>
            <person name="Beck A."/>
            <person name="Amann R."/>
            <person name="Wilkes H."/>
            <person name="Reinhardt R."/>
            <person name="Rabus R."/>
        </authorList>
    </citation>
    <scope>NUCLEOTIDE SEQUENCE [LARGE SCALE GENOMIC DNA]</scope>
    <source>
        <strain evidence="2">DSM 7467 / Tol2</strain>
    </source>
</reference>
<proteinExistence type="predicted"/>
<gene>
    <name evidence="1" type="ordered locus">TOL2_C14060</name>
</gene>